<keyword evidence="1 3" id="KW-0802">TPR repeat</keyword>
<evidence type="ECO:0000256" key="1">
    <source>
        <dbReference type="ARBA" id="ARBA00022803"/>
    </source>
</evidence>
<accession>A0A0C3F8W5</accession>
<dbReference type="HOGENOM" id="CLU_272255_0_0_1"/>
<dbReference type="Gene3D" id="1.25.40.10">
    <property type="entry name" value="Tetratricopeptide repeat domain"/>
    <property type="match status" value="6"/>
</dbReference>
<dbReference type="PANTHER" id="PTHR12558">
    <property type="entry name" value="CELL DIVISION CYCLE 16,23,27"/>
    <property type="match status" value="1"/>
</dbReference>
<gene>
    <name evidence="4" type="ORF">PILCRDRAFT_91764</name>
</gene>
<proteinExistence type="inferred from homology"/>
<dbReference type="STRING" id="765440.A0A0C3F8W5"/>
<reference evidence="4 5" key="1">
    <citation type="submission" date="2014-04" db="EMBL/GenBank/DDBJ databases">
        <authorList>
            <consortium name="DOE Joint Genome Institute"/>
            <person name="Kuo A."/>
            <person name="Tarkka M."/>
            <person name="Buscot F."/>
            <person name="Kohler A."/>
            <person name="Nagy L.G."/>
            <person name="Floudas D."/>
            <person name="Copeland A."/>
            <person name="Barry K.W."/>
            <person name="Cichocki N."/>
            <person name="Veneault-Fourrey C."/>
            <person name="LaButti K."/>
            <person name="Lindquist E.A."/>
            <person name="Lipzen A."/>
            <person name="Lundell T."/>
            <person name="Morin E."/>
            <person name="Murat C."/>
            <person name="Sun H."/>
            <person name="Tunlid A."/>
            <person name="Henrissat B."/>
            <person name="Grigoriev I.V."/>
            <person name="Hibbett D.S."/>
            <person name="Martin F."/>
            <person name="Nordberg H.P."/>
            <person name="Cantor M.N."/>
            <person name="Hua S.X."/>
        </authorList>
    </citation>
    <scope>NUCLEOTIDE SEQUENCE [LARGE SCALE GENOMIC DNA]</scope>
    <source>
        <strain evidence="4 5">F 1598</strain>
    </source>
</reference>
<dbReference type="InParanoid" id="A0A0C3F8W5"/>
<dbReference type="InterPro" id="IPR011990">
    <property type="entry name" value="TPR-like_helical_dom_sf"/>
</dbReference>
<protein>
    <submittedName>
        <fullName evidence="4">Uncharacterized protein</fullName>
    </submittedName>
</protein>
<dbReference type="EMBL" id="KN833038">
    <property type="protein sequence ID" value="KIM76136.1"/>
    <property type="molecule type" value="Genomic_DNA"/>
</dbReference>
<dbReference type="PANTHER" id="PTHR12558:SF13">
    <property type="entry name" value="CELL DIVISION CYCLE PROTEIN 27 HOMOLOG"/>
    <property type="match status" value="1"/>
</dbReference>
<evidence type="ECO:0000313" key="5">
    <source>
        <dbReference type="Proteomes" id="UP000054166"/>
    </source>
</evidence>
<dbReference type="Pfam" id="PF13374">
    <property type="entry name" value="TPR_10"/>
    <property type="match status" value="1"/>
</dbReference>
<name>A0A0C3F8W5_PILCF</name>
<dbReference type="SUPFAM" id="SSF48452">
    <property type="entry name" value="TPR-like"/>
    <property type="match status" value="3"/>
</dbReference>
<reference evidence="5" key="2">
    <citation type="submission" date="2015-01" db="EMBL/GenBank/DDBJ databases">
        <title>Evolutionary Origins and Diversification of the Mycorrhizal Mutualists.</title>
        <authorList>
            <consortium name="DOE Joint Genome Institute"/>
            <consortium name="Mycorrhizal Genomics Consortium"/>
            <person name="Kohler A."/>
            <person name="Kuo A."/>
            <person name="Nagy L.G."/>
            <person name="Floudas D."/>
            <person name="Copeland A."/>
            <person name="Barry K.W."/>
            <person name="Cichocki N."/>
            <person name="Veneault-Fourrey C."/>
            <person name="LaButti K."/>
            <person name="Lindquist E.A."/>
            <person name="Lipzen A."/>
            <person name="Lundell T."/>
            <person name="Morin E."/>
            <person name="Murat C."/>
            <person name="Riley R."/>
            <person name="Ohm R."/>
            <person name="Sun H."/>
            <person name="Tunlid A."/>
            <person name="Henrissat B."/>
            <person name="Grigoriev I.V."/>
            <person name="Hibbett D.S."/>
            <person name="Martin F."/>
        </authorList>
    </citation>
    <scope>NUCLEOTIDE SEQUENCE [LARGE SCALE GENOMIC DNA]</scope>
    <source>
        <strain evidence="5">F 1598</strain>
    </source>
</reference>
<evidence type="ECO:0000256" key="3">
    <source>
        <dbReference type="PROSITE-ProRule" id="PRU00339"/>
    </source>
</evidence>
<dbReference type="GO" id="GO:0005680">
    <property type="term" value="C:anaphase-promoting complex"/>
    <property type="evidence" value="ECO:0007669"/>
    <property type="project" value="UniProtKB-ARBA"/>
</dbReference>
<comment type="similarity">
    <text evidence="2">Belongs to the APC3/CDC27 family.</text>
</comment>
<dbReference type="PROSITE" id="PS50005">
    <property type="entry name" value="TPR"/>
    <property type="match status" value="1"/>
</dbReference>
<evidence type="ECO:0000313" key="4">
    <source>
        <dbReference type="EMBL" id="KIM76136.1"/>
    </source>
</evidence>
<dbReference type="InterPro" id="IPR019734">
    <property type="entry name" value="TPR_rpt"/>
</dbReference>
<sequence>MSILDPNGIFCKARSCIHTKYDSHQFNHSKKDIEWNLNILEELRRTGIADENCCNKDERDVSASPPCPLTAFLQEPNLLENSFKTGKMEDPLADMRRQLDIQFPTGHPDRHLCAQQVAVAIYKRIIASDSIDDLQMAITYFREVLALRRPDKPLFPIALYYVADAIHARFMKLGIKADLEEAIQLHRESLKLRPPGHSFRRDSLNGLAFAMSSSYQLSNSIEDLQETIKYLSEVPSLCPPKSLIFATALYQLAKALYIRYTRLDDVIDLEEAIKCHNDALKFRLSGGDRVDSLNQLAVAVKARFDRDGDMHDLEEAITYFSEARRLCSPQKHRCLVIISKLCILTASPPCPLTAFLQEPNLLENSFKTGKMEDPLADMRRQLDIQFPTGHPDRHLCAQQVAVAIYKRIIASDSIDDLQMAITYFREVLALRRPDKPLFPIALYYVADAIHARFMKLGIKADLEEAIQLHRESLKLRPPGHSFRRDSLNGLAFAMSSSYQLSNSIEDLQETIKYLSEVPSLCPPKSLIFATALYQLAKALYIRYTRLDDVIDLEEAIKCHNDALKFRLSGGDRVDSLNQLAVAVKARFDRDGDMHDLEEAITYFSEARRLCSPQVDDSYAESLNNFACAVYARFQQLGRAEDLEEAIACNRKVLPFRASEDSRRTSLGNLGTELVSRFKKYGRMEDLGEAIEHLREALDLNPRSNAVPLDNLGNAIFTLFQARGKREDLEEAILYLRRALILLPDPNGRRFISLNHLGTALSAQFKKFGSLDKDMKEYYRLSTNDLEESILYLREAVGLCPPHSPFRADCRNNLGAALYTRFQDSRNELDVEESIKYHREALNFHPPSDADRFVYLNNLANAIHARFKFTQCGGMDDLNEAITLHTEALKLHSVGYADPAHSLNNLSGAMTTRFRILARKLYGVDVATIYHRKGLNLRASEQCDYAMSSLKDIEDSIVNLRNAIQLTGDIGNPRKQIYLHNLSVCLRMRYVRLGELRDIDDAIVHSQMAAELIRQDSPEMSQYLFELGLAQNLRFEHLDKREDLVDSISSLRAAAQSKAANPHHALSAARAWADIASQHYSPSSALEGYRTALEILPKVAWLGLNITSRQEKLMEEDSENLSSLSATCAIQVGRLEEAVELLDLGRSVSWQQAASLRTDLEKLREVNPELADQLAVVGRKLDARFGSS</sequence>
<evidence type="ECO:0000256" key="2">
    <source>
        <dbReference type="ARBA" id="ARBA00038210"/>
    </source>
</evidence>
<dbReference type="SUPFAM" id="SSF81901">
    <property type="entry name" value="HCP-like"/>
    <property type="match status" value="3"/>
</dbReference>
<feature type="repeat" description="TPR" evidence="3">
    <location>
        <begin position="670"/>
        <end position="703"/>
    </location>
</feature>
<dbReference type="Proteomes" id="UP000054166">
    <property type="component" value="Unassembled WGS sequence"/>
</dbReference>
<dbReference type="AlphaFoldDB" id="A0A0C3F8W5"/>
<dbReference type="OrthoDB" id="9991317at2759"/>
<dbReference type="SMART" id="SM00028">
    <property type="entry name" value="TPR"/>
    <property type="match status" value="4"/>
</dbReference>
<organism evidence="4 5">
    <name type="scientific">Piloderma croceum (strain F 1598)</name>
    <dbReference type="NCBI Taxonomy" id="765440"/>
    <lineage>
        <taxon>Eukaryota</taxon>
        <taxon>Fungi</taxon>
        <taxon>Dikarya</taxon>
        <taxon>Basidiomycota</taxon>
        <taxon>Agaricomycotina</taxon>
        <taxon>Agaricomycetes</taxon>
        <taxon>Agaricomycetidae</taxon>
        <taxon>Atheliales</taxon>
        <taxon>Atheliaceae</taxon>
        <taxon>Piloderma</taxon>
    </lineage>
</organism>
<keyword evidence="5" id="KW-1185">Reference proteome</keyword>